<dbReference type="SMART" id="SM00220">
    <property type="entry name" value="S_TKc"/>
    <property type="match status" value="1"/>
</dbReference>
<dbReference type="InterPro" id="IPR017441">
    <property type="entry name" value="Protein_kinase_ATP_BS"/>
</dbReference>
<dbReference type="PANTHER" id="PTHR43289:SF6">
    <property type="entry name" value="SERINE_THREONINE-PROTEIN KINASE NEKL-3"/>
    <property type="match status" value="1"/>
</dbReference>
<keyword evidence="4 7" id="KW-0547">Nucleotide-binding</keyword>
<accession>A0ABQ5QME9</accession>
<protein>
    <recommendedName>
        <fullName evidence="1">non-specific serine/threonine protein kinase</fullName>
        <ecNumber evidence="1">2.7.11.1</ecNumber>
    </recommendedName>
</protein>
<reference evidence="9" key="1">
    <citation type="submission" date="2022-12" db="EMBL/GenBank/DDBJ databases">
        <title>New Phytohabitans aurantiacus sp. RD004123 nov., an actinomycete isolated from soil.</title>
        <authorList>
            <person name="Triningsih D.W."/>
            <person name="Harunari E."/>
            <person name="Igarashi Y."/>
        </authorList>
    </citation>
    <scope>NUCLEOTIDE SEQUENCE</scope>
    <source>
        <strain evidence="9">RD004123</strain>
    </source>
</reference>
<organism evidence="9 10">
    <name type="scientific">Phytohabitans aurantiacus</name>
    <dbReference type="NCBI Taxonomy" id="3016789"/>
    <lineage>
        <taxon>Bacteria</taxon>
        <taxon>Bacillati</taxon>
        <taxon>Actinomycetota</taxon>
        <taxon>Actinomycetes</taxon>
        <taxon>Micromonosporales</taxon>
        <taxon>Micromonosporaceae</taxon>
    </lineage>
</organism>
<dbReference type="PROSITE" id="PS50011">
    <property type="entry name" value="PROTEIN_KINASE_DOM"/>
    <property type="match status" value="1"/>
</dbReference>
<evidence type="ECO:0000256" key="3">
    <source>
        <dbReference type="ARBA" id="ARBA00022679"/>
    </source>
</evidence>
<evidence type="ECO:0000256" key="1">
    <source>
        <dbReference type="ARBA" id="ARBA00012513"/>
    </source>
</evidence>
<dbReference type="InterPro" id="IPR011009">
    <property type="entry name" value="Kinase-like_dom_sf"/>
</dbReference>
<evidence type="ECO:0000313" key="10">
    <source>
        <dbReference type="Proteomes" id="UP001144280"/>
    </source>
</evidence>
<comment type="caution">
    <text evidence="9">The sequence shown here is derived from an EMBL/GenBank/DDBJ whole genome shotgun (WGS) entry which is preliminary data.</text>
</comment>
<dbReference type="Gene3D" id="1.10.510.10">
    <property type="entry name" value="Transferase(Phosphotransferase) domain 1"/>
    <property type="match status" value="1"/>
</dbReference>
<proteinExistence type="predicted"/>
<dbReference type="Proteomes" id="UP001144280">
    <property type="component" value="Unassembled WGS sequence"/>
</dbReference>
<dbReference type="EC" id="2.7.11.1" evidence="1"/>
<dbReference type="PANTHER" id="PTHR43289">
    <property type="entry name" value="MITOGEN-ACTIVATED PROTEIN KINASE KINASE KINASE 20-RELATED"/>
    <property type="match status" value="1"/>
</dbReference>
<dbReference type="InterPro" id="IPR000719">
    <property type="entry name" value="Prot_kinase_dom"/>
</dbReference>
<evidence type="ECO:0000259" key="8">
    <source>
        <dbReference type="PROSITE" id="PS50011"/>
    </source>
</evidence>
<dbReference type="Gene3D" id="3.30.200.20">
    <property type="entry name" value="Phosphorylase Kinase, domain 1"/>
    <property type="match status" value="1"/>
</dbReference>
<evidence type="ECO:0000256" key="5">
    <source>
        <dbReference type="ARBA" id="ARBA00022777"/>
    </source>
</evidence>
<dbReference type="RefSeq" id="WP_281891826.1">
    <property type="nucleotide sequence ID" value="NZ_BSDI01000001.1"/>
</dbReference>
<dbReference type="Pfam" id="PF00069">
    <property type="entry name" value="Pkinase"/>
    <property type="match status" value="1"/>
</dbReference>
<evidence type="ECO:0000256" key="4">
    <source>
        <dbReference type="ARBA" id="ARBA00022741"/>
    </source>
</evidence>
<evidence type="ECO:0000256" key="7">
    <source>
        <dbReference type="PROSITE-ProRule" id="PRU10141"/>
    </source>
</evidence>
<dbReference type="PROSITE" id="PS00108">
    <property type="entry name" value="PROTEIN_KINASE_ST"/>
    <property type="match status" value="1"/>
</dbReference>
<dbReference type="EMBL" id="BSDI01000001">
    <property type="protein sequence ID" value="GLH94977.1"/>
    <property type="molecule type" value="Genomic_DNA"/>
</dbReference>
<sequence>MRRIGGCYVLEEQIGGGATGTVWRAVDDSTGERVAIKLLRDELAGDPKIVMRFVQERAILTALSHPNVVRVRDLLTVGSSLGLVMDLVPGGSLRDRLRERRTLPPSEAAAILTGVAAALVEAHRQGIVHRDLKPDNVLLGQPEGSDPQARLTDFGVARIVDSPGLTTTGALVGTPNYLAPEVIDGGEPTPATDVYAFGVLLYELLVGRPPYAGGPSAAVLGRHLEHVPRRYEGIADAMWQVIEACTGKAPDRRPTAADLVDRMRALVVATAGLPALTPLPAEAAAVSSRPPGPRHARRGTSTGIARRAWPAALIAACLAVAGGALVFQWDSDRTRVAHRLAPRPESASTIAATPTAVASATASAVRRPAALAQAADRNHRPEAKERAYGPWRCGRFAWSFGQPAMAQPCHALGPAVRLSGKVRAMVGSRIDVTLKLVDAATGRAVAGPFLCRGLTFTERARERTCGGFEATPARGRRYTVVLTWQVPDQARALPGTARSDPFAW</sequence>
<keyword evidence="10" id="KW-1185">Reference proteome</keyword>
<evidence type="ECO:0000256" key="6">
    <source>
        <dbReference type="ARBA" id="ARBA00022840"/>
    </source>
</evidence>
<keyword evidence="3" id="KW-0808">Transferase</keyword>
<evidence type="ECO:0000313" key="9">
    <source>
        <dbReference type="EMBL" id="GLH94977.1"/>
    </source>
</evidence>
<name>A0ABQ5QME9_9ACTN</name>
<gene>
    <name evidence="9" type="ORF">Pa4123_02490</name>
</gene>
<keyword evidence="5" id="KW-0418">Kinase</keyword>
<keyword evidence="6 7" id="KW-0067">ATP-binding</keyword>
<feature type="binding site" evidence="7">
    <location>
        <position position="37"/>
    </location>
    <ligand>
        <name>ATP</name>
        <dbReference type="ChEBI" id="CHEBI:30616"/>
    </ligand>
</feature>
<feature type="domain" description="Protein kinase" evidence="8">
    <location>
        <begin position="8"/>
        <end position="267"/>
    </location>
</feature>
<dbReference type="PROSITE" id="PS00107">
    <property type="entry name" value="PROTEIN_KINASE_ATP"/>
    <property type="match status" value="1"/>
</dbReference>
<evidence type="ECO:0000256" key="2">
    <source>
        <dbReference type="ARBA" id="ARBA00022527"/>
    </source>
</evidence>
<keyword evidence="2" id="KW-0723">Serine/threonine-protein kinase</keyword>
<dbReference type="SUPFAM" id="SSF56112">
    <property type="entry name" value="Protein kinase-like (PK-like)"/>
    <property type="match status" value="1"/>
</dbReference>
<dbReference type="CDD" id="cd14014">
    <property type="entry name" value="STKc_PknB_like"/>
    <property type="match status" value="1"/>
</dbReference>
<dbReference type="InterPro" id="IPR008271">
    <property type="entry name" value="Ser/Thr_kinase_AS"/>
</dbReference>